<dbReference type="EMBL" id="QPKB01000012">
    <property type="protein sequence ID" value="RWR97205.1"/>
    <property type="molecule type" value="Genomic_DNA"/>
</dbReference>
<comment type="caution">
    <text evidence="4">The sequence shown here is derived from an EMBL/GenBank/DDBJ whole genome shotgun (WGS) entry which is preliminary data.</text>
</comment>
<keyword evidence="1 2" id="KW-0378">Hydrolase</keyword>
<comment type="catalytic activity">
    <reaction evidence="2">
        <text>3-hydroxy-2-methylpropanoyl-CoA + H2O = 3-hydroxy-2-methylpropanoate + CoA + H(+)</text>
        <dbReference type="Rhea" id="RHEA:20888"/>
        <dbReference type="ChEBI" id="CHEBI:11805"/>
        <dbReference type="ChEBI" id="CHEBI:15377"/>
        <dbReference type="ChEBI" id="CHEBI:15378"/>
        <dbReference type="ChEBI" id="CHEBI:57287"/>
        <dbReference type="ChEBI" id="CHEBI:57340"/>
        <dbReference type="EC" id="3.1.2.4"/>
    </reaction>
</comment>
<comment type="function">
    <text evidence="2">Hydrolyzes 3-hydroxyisobutyryl-CoA (HIBYL-CoA), a saline catabolite. Has high activity toward isobutyryl-CoA. Could be an isobutyryl-CoA dehydrogenase that functions in valine catabolism.</text>
</comment>
<dbReference type="Gene3D" id="3.90.226.10">
    <property type="entry name" value="2-enoyl-CoA Hydratase, Chain A, domain 1"/>
    <property type="match status" value="2"/>
</dbReference>
<dbReference type="InterPro" id="IPR045004">
    <property type="entry name" value="ECH_dom"/>
</dbReference>
<dbReference type="Pfam" id="PF16113">
    <property type="entry name" value="ECH_2"/>
    <property type="match status" value="1"/>
</dbReference>
<dbReference type="InterPro" id="IPR029045">
    <property type="entry name" value="ClpP/crotonase-like_dom_sf"/>
</dbReference>
<protein>
    <recommendedName>
        <fullName evidence="2">3-hydroxyisobutyryl-CoA hydrolase</fullName>
        <shortName evidence="2">HIB-CoA hydrolase</shortName>
        <shortName evidence="2">HIBYL-CoA-H</shortName>
        <ecNumber evidence="2">3.1.2.4</ecNumber>
    </recommendedName>
    <alternativeName>
        <fullName evidence="2">3-hydroxyisobutyryl-coenzyme A hydrolase</fullName>
    </alternativeName>
</protein>
<dbReference type="Proteomes" id="UP000283530">
    <property type="component" value="Unassembled WGS sequence"/>
</dbReference>
<dbReference type="OrthoDB" id="16820at2759"/>
<dbReference type="PANTHER" id="PTHR43176">
    <property type="entry name" value="3-HYDROXYISOBUTYRYL-COA HYDROLASE-RELATED"/>
    <property type="match status" value="1"/>
</dbReference>
<comment type="similarity">
    <text evidence="2">Belongs to the enoyl-CoA hydratase/isomerase family.</text>
</comment>
<sequence length="201" mass="22060">MVIYCLHSPQVVLAVEVDHVKLITLNRPRQLNVISSKVGAGRGFSAGGDLKMFSDGRSVTFLQMIPVLRLCIECTGYAITSTPIRRPRYCRKIFPKINLVLIPAVAQLVALVHGIVMGGGGSLTVPLKFSVVTEKTKLAELEKRLMSLNSGNEIAVKSVIEEFSLDVKPDEESILNKQSTINKCFDKDSVEEIIKSFVSLS</sequence>
<reference evidence="4 5" key="1">
    <citation type="journal article" date="2019" name="Nat. Plants">
        <title>Stout camphor tree genome fills gaps in understanding of flowering plant genome evolution.</title>
        <authorList>
            <person name="Chaw S.M."/>
            <person name="Liu Y.C."/>
            <person name="Wu Y.W."/>
            <person name="Wang H.Y."/>
            <person name="Lin C.I."/>
            <person name="Wu C.S."/>
            <person name="Ke H.M."/>
            <person name="Chang L.Y."/>
            <person name="Hsu C.Y."/>
            <person name="Yang H.T."/>
            <person name="Sudianto E."/>
            <person name="Hsu M.H."/>
            <person name="Wu K.P."/>
            <person name="Wang L.N."/>
            <person name="Leebens-Mack J.H."/>
            <person name="Tsai I.J."/>
        </authorList>
    </citation>
    <scope>NUCLEOTIDE SEQUENCE [LARGE SCALE GENOMIC DNA]</scope>
    <source>
        <strain evidence="5">cv. Chaw 1501</strain>
        <tissue evidence="4">Young leaves</tissue>
    </source>
</reference>
<dbReference type="SUPFAM" id="SSF52096">
    <property type="entry name" value="ClpP/crotonase"/>
    <property type="match status" value="1"/>
</dbReference>
<evidence type="ECO:0000256" key="2">
    <source>
        <dbReference type="RuleBase" id="RU369070"/>
    </source>
</evidence>
<evidence type="ECO:0000259" key="3">
    <source>
        <dbReference type="Pfam" id="PF16113"/>
    </source>
</evidence>
<organism evidence="4 5">
    <name type="scientific">Cinnamomum micranthum f. kanehirae</name>
    <dbReference type="NCBI Taxonomy" id="337451"/>
    <lineage>
        <taxon>Eukaryota</taxon>
        <taxon>Viridiplantae</taxon>
        <taxon>Streptophyta</taxon>
        <taxon>Embryophyta</taxon>
        <taxon>Tracheophyta</taxon>
        <taxon>Spermatophyta</taxon>
        <taxon>Magnoliopsida</taxon>
        <taxon>Magnoliidae</taxon>
        <taxon>Laurales</taxon>
        <taxon>Lauraceae</taxon>
        <taxon>Cinnamomum</taxon>
    </lineage>
</organism>
<dbReference type="STRING" id="337451.A0A3S3N7C8"/>
<dbReference type="GO" id="GO:0006574">
    <property type="term" value="P:L-valine catabolic process"/>
    <property type="evidence" value="ECO:0007669"/>
    <property type="project" value="UniProtKB-UniRule"/>
</dbReference>
<evidence type="ECO:0000313" key="4">
    <source>
        <dbReference type="EMBL" id="RWR97205.1"/>
    </source>
</evidence>
<feature type="domain" description="Enoyl-CoA hydratase/isomerase" evidence="3">
    <location>
        <begin position="39"/>
        <end position="139"/>
    </location>
</feature>
<gene>
    <name evidence="4" type="ORF">CKAN_02662500</name>
</gene>
<dbReference type="EC" id="3.1.2.4" evidence="2"/>
<evidence type="ECO:0000313" key="5">
    <source>
        <dbReference type="Proteomes" id="UP000283530"/>
    </source>
</evidence>
<dbReference type="AlphaFoldDB" id="A0A3S3N7C8"/>
<keyword evidence="5" id="KW-1185">Reference proteome</keyword>
<name>A0A3S3N7C8_9MAGN</name>
<evidence type="ECO:0000256" key="1">
    <source>
        <dbReference type="ARBA" id="ARBA00022801"/>
    </source>
</evidence>
<comment type="pathway">
    <text evidence="2">Amino-acid degradation; L-valine degradation.</text>
</comment>
<dbReference type="PANTHER" id="PTHR43176:SF2">
    <property type="entry name" value="3-HYDROXYISOBUTYRYL-COA HYDROLASE-LIKE PROTEIN 5"/>
    <property type="match status" value="1"/>
</dbReference>
<dbReference type="InterPro" id="IPR032259">
    <property type="entry name" value="HIBYL-CoA-H"/>
</dbReference>
<dbReference type="GO" id="GO:0003860">
    <property type="term" value="F:3-hydroxyisobutyryl-CoA hydrolase activity"/>
    <property type="evidence" value="ECO:0007669"/>
    <property type="project" value="UniProtKB-UniRule"/>
</dbReference>
<proteinExistence type="inferred from homology"/>
<accession>A0A3S3N7C8</accession>